<evidence type="ECO:0000256" key="4">
    <source>
        <dbReference type="ARBA" id="ARBA00022679"/>
    </source>
</evidence>
<dbReference type="InterPro" id="IPR013083">
    <property type="entry name" value="Znf_RING/FYVE/PHD"/>
</dbReference>
<comment type="catalytic activity">
    <reaction evidence="1">
        <text>S-ubiquitinyl-[E2 ubiquitin-conjugating enzyme]-L-cysteine + [acceptor protein]-L-lysine = [E2 ubiquitin-conjugating enzyme]-L-cysteine + N(6)-ubiquitinyl-[acceptor protein]-L-lysine.</text>
        <dbReference type="EC" id="2.3.2.27"/>
    </reaction>
</comment>
<sequence>MNKEYLSLDGSGKKSQKECLTPYKVAVVICIKIYTGSSIAEKTVIEKRDFCIAALKMIQSPDLDKKGLFSLINSSEFALERLSCQLKIDLDHTCEQGVKELLDLFDNLGNLIKPLIDNPHVALLNKHSVLGLYVRRTIVMFEKLSFYQIVALFEDIKEFNDADLFGPPLPLSSKNQRPFLQSDNNIWGGRQAELLVAQQAHALLTDEHKALPPAELQALVKDLLSSSPYYAEAHYLSYLNCLRVNEYSGALDSLYHCFDRLTPLENRPSADDKLRTFRYAALNLAALHAQFGYKELAQLALKEAIMLAQEAGDNVCLQLAHSWVYYLTNKNKGPLIERSIAKSTTLNMLHTSSLALIASAHNAAMEGKNPQLVFETLTKSDVLNRQGAMIDLMSMIYAERTALWAYYGKTVMSSVCGQLLLLANSGEKKKIMFNGPSTCQAVVTVANILHEMGEFALASVVLSHAKDRFPNQPSSRIWALADQLHEFTRLMRNEKWSAAEGIAVQISSLDPVESKFRQAEALFGRHDYPGALKIAYELEAMEDLTPQQKVRVKLQISEIKCGSVATGTPMSATSSILLLNSALDIATSNHLSYYAALVNMHIVNVQLLLRMPYQAMRNVREPIIQILAHGGLYDQARAHITYAKCLSANAANHTNNEHKRQIMLEAINQLLKAKKILERLEANDRLKSTLYLLSVFYHEIGMSEERNRMPIQAPQWTEFLSCPVCCHDFDVAIRGPISLGCGHTICRTCLANLHRKQCPFDQSAINTEIEKLPVNEALLQLVGNSVPSNNAATTFQALLSPEDFTHYLVAKRCIEELALYLKPCQATPNNATGIGLVSRPMQRKLVTLVGCQLVEPEGRARAIRAARSLGERSVTELILQHQNPQQLSANLWAAVRARGCQFLGPGMQEEVLKLVLLALEDGSALSRKVLVMFVVQRLEPHFPQASKTSIGHVVQLLYRASCFKVSKREGDSSLMQLKEEFRTYEALRREHDAQIVQIATEAGLRIAPDQWSALLYGDTGHKSHMQSIIDKLQTPQSFAQSVQELVIALQRTPDPGQLSSLRPQLELLASIDPSPESEPPSWTECRSALEAIKIVVSALVEFIQQHGNRKSQDGAHNSSQSKYKVSMCRDLALRGSCPRATSCTFAHSDLELDKYRSKNRKLGTRSSMPINGNADVKSEKALIVSTGGGGGGGGTNKGFKQCKDATNNFNKNHDNSHRENFNQINKSNQAQHTSTNNENFIGSLTNYMLPGTQNVSRIIPQKDIQCGHYIVPTGTGSLDYAAANLHLWDPTQIGPGMQTIFPNNNNNNNKKSRTAAKTLAVLLQRRMEIINQLENMVSKQAPSQMKANYYDIQSDSLYPNFSIWTNAPTNQSNPGNINFTNNFICNDSILYDDEFIPFDASSANKYGPISRLSKSILRPTNGVQQNGLYNDGVANSISTLRPVPASSPMASRFYNQPFTAIGTNGGMQQISNSGLNDAYVTLNRNLPETASQMQIPRQDCMSKE</sequence>
<accession>A0A232FPB2</accession>
<gene>
    <name evidence="11" type="ORF">TSAR_007064</name>
</gene>
<keyword evidence="7 8" id="KW-0862">Zinc</keyword>
<evidence type="ECO:0000256" key="3">
    <source>
        <dbReference type="ARBA" id="ARBA00012483"/>
    </source>
</evidence>
<feature type="zinc finger region" description="C3H1-type" evidence="8">
    <location>
        <begin position="1122"/>
        <end position="1150"/>
    </location>
</feature>
<evidence type="ECO:0000256" key="8">
    <source>
        <dbReference type="PROSITE-ProRule" id="PRU00723"/>
    </source>
</evidence>
<dbReference type="SMART" id="SM00184">
    <property type="entry name" value="RING"/>
    <property type="match status" value="1"/>
</dbReference>
<evidence type="ECO:0000313" key="11">
    <source>
        <dbReference type="EMBL" id="OXU32288.1"/>
    </source>
</evidence>
<dbReference type="Pfam" id="PF18386">
    <property type="entry name" value="ROQ_II"/>
    <property type="match status" value="1"/>
</dbReference>
<dbReference type="InterPro" id="IPR026000">
    <property type="entry name" value="Apc5_dom"/>
</dbReference>
<name>A0A232FPB2_9HYME</name>
<dbReference type="FunFam" id="1.20.120.1790:FF:000001">
    <property type="entry name" value="roquin-1 isoform X1"/>
    <property type="match status" value="1"/>
</dbReference>
<dbReference type="InterPro" id="IPR000571">
    <property type="entry name" value="Znf_CCCH"/>
</dbReference>
<dbReference type="PANTHER" id="PTHR13139">
    <property type="entry name" value="RING FINGER AND CCCH-TYPE ZINC FINGER DOMAIN-CONTAINING PROTEIN"/>
    <property type="match status" value="1"/>
</dbReference>
<dbReference type="InterPro" id="IPR001841">
    <property type="entry name" value="Znf_RING"/>
</dbReference>
<dbReference type="GO" id="GO:0061630">
    <property type="term" value="F:ubiquitin protein ligase activity"/>
    <property type="evidence" value="ECO:0007669"/>
    <property type="project" value="UniProtKB-EC"/>
</dbReference>
<evidence type="ECO:0000256" key="6">
    <source>
        <dbReference type="ARBA" id="ARBA00022771"/>
    </source>
</evidence>
<dbReference type="InterPro" id="IPR041523">
    <property type="entry name" value="ROQ_II"/>
</dbReference>
<evidence type="ECO:0000313" key="12">
    <source>
        <dbReference type="Proteomes" id="UP000215335"/>
    </source>
</evidence>
<dbReference type="GO" id="GO:0000288">
    <property type="term" value="P:nuclear-transcribed mRNA catabolic process, deadenylation-dependent decay"/>
    <property type="evidence" value="ECO:0007669"/>
    <property type="project" value="TreeGrafter"/>
</dbReference>
<dbReference type="FunFam" id="3.30.40.10:FF:000047">
    <property type="entry name" value="Roquin-2 isoform 1"/>
    <property type="match status" value="1"/>
</dbReference>
<dbReference type="InterPro" id="IPR017907">
    <property type="entry name" value="Znf_RING_CS"/>
</dbReference>
<dbReference type="Proteomes" id="UP000215335">
    <property type="component" value="Unassembled WGS sequence"/>
</dbReference>
<evidence type="ECO:0000259" key="9">
    <source>
        <dbReference type="PROSITE" id="PS50089"/>
    </source>
</evidence>
<dbReference type="InterPro" id="IPR036855">
    <property type="entry name" value="Znf_CCCH_sf"/>
</dbReference>
<dbReference type="Gene3D" id="4.10.1000.10">
    <property type="entry name" value="Zinc finger, CCCH-type"/>
    <property type="match status" value="1"/>
</dbReference>
<dbReference type="SUPFAM" id="SSF57850">
    <property type="entry name" value="RING/U-box"/>
    <property type="match status" value="1"/>
</dbReference>
<feature type="domain" description="C3H1-type" evidence="10">
    <location>
        <begin position="1122"/>
        <end position="1150"/>
    </location>
</feature>
<evidence type="ECO:0000256" key="2">
    <source>
        <dbReference type="ARBA" id="ARBA00004201"/>
    </source>
</evidence>
<dbReference type="GO" id="GO:0000932">
    <property type="term" value="C:P-body"/>
    <property type="evidence" value="ECO:0007669"/>
    <property type="project" value="UniProtKB-SubCell"/>
</dbReference>
<dbReference type="Pfam" id="PF21206">
    <property type="entry name" value="Roquin_1_2-like_ROQ"/>
    <property type="match status" value="1"/>
</dbReference>
<dbReference type="STRING" id="543379.A0A232FPB2"/>
<evidence type="ECO:0000256" key="1">
    <source>
        <dbReference type="ARBA" id="ARBA00000900"/>
    </source>
</evidence>
<reference evidence="11 12" key="1">
    <citation type="journal article" date="2017" name="Curr. Biol.">
        <title>The Evolution of Venom by Co-option of Single-Copy Genes.</title>
        <authorList>
            <person name="Martinson E.O."/>
            <person name="Mrinalini"/>
            <person name="Kelkar Y.D."/>
            <person name="Chang C.H."/>
            <person name="Werren J.H."/>
        </authorList>
    </citation>
    <scope>NUCLEOTIDE SEQUENCE [LARGE SCALE GENOMIC DNA]</scope>
    <source>
        <strain evidence="11 12">Alberta</strain>
        <tissue evidence="11">Whole body</tissue>
    </source>
</reference>
<dbReference type="EC" id="2.3.2.27" evidence="3"/>
<dbReference type="PROSITE" id="PS50089">
    <property type="entry name" value="ZF_RING_2"/>
    <property type="match status" value="1"/>
</dbReference>
<dbReference type="EMBL" id="NNAY01000002">
    <property type="protein sequence ID" value="OXU32288.1"/>
    <property type="molecule type" value="Genomic_DNA"/>
</dbReference>
<dbReference type="GO" id="GO:0008270">
    <property type="term" value="F:zinc ion binding"/>
    <property type="evidence" value="ECO:0007669"/>
    <property type="project" value="UniProtKB-KW"/>
</dbReference>
<keyword evidence="4" id="KW-0808">Transferase</keyword>
<dbReference type="OrthoDB" id="2504561at2759"/>
<dbReference type="Pfam" id="PF12862">
    <property type="entry name" value="ANAPC5"/>
    <property type="match status" value="1"/>
</dbReference>
<dbReference type="GO" id="GO:0003729">
    <property type="term" value="F:mRNA binding"/>
    <property type="evidence" value="ECO:0007669"/>
    <property type="project" value="TreeGrafter"/>
</dbReference>
<dbReference type="GO" id="GO:0010494">
    <property type="term" value="C:cytoplasmic stress granule"/>
    <property type="evidence" value="ECO:0007669"/>
    <property type="project" value="TreeGrafter"/>
</dbReference>
<feature type="domain" description="RING-type" evidence="9">
    <location>
        <begin position="722"/>
        <end position="762"/>
    </location>
</feature>
<dbReference type="PROSITE" id="PS50103">
    <property type="entry name" value="ZF_C3H1"/>
    <property type="match status" value="1"/>
</dbReference>
<dbReference type="GO" id="GO:0003725">
    <property type="term" value="F:double-stranded RNA binding"/>
    <property type="evidence" value="ECO:0007669"/>
    <property type="project" value="TreeGrafter"/>
</dbReference>
<protein>
    <recommendedName>
        <fullName evidence="3">RING-type E3 ubiquitin transferase</fullName>
        <ecNumber evidence="3">2.3.2.27</ecNumber>
    </recommendedName>
</protein>
<evidence type="ECO:0000256" key="5">
    <source>
        <dbReference type="ARBA" id="ARBA00022723"/>
    </source>
</evidence>
<evidence type="ECO:0000259" key="10">
    <source>
        <dbReference type="PROSITE" id="PS50103"/>
    </source>
</evidence>
<comment type="subcellular location">
    <subcellularLocation>
        <location evidence="2">Cytoplasm</location>
        <location evidence="2">P-body</location>
    </subcellularLocation>
</comment>
<dbReference type="Pfam" id="PF21371">
    <property type="entry name" value="Apc5_N"/>
    <property type="match status" value="1"/>
</dbReference>
<comment type="caution">
    <text evidence="11">The sequence shown here is derived from an EMBL/GenBank/DDBJ whole genome shotgun (WGS) entry which is preliminary data.</text>
</comment>
<dbReference type="InterPro" id="IPR048575">
    <property type="entry name" value="Roquin_1_2-like_ROQ"/>
</dbReference>
<dbReference type="InterPro" id="IPR052249">
    <property type="entry name" value="Roquin_domain"/>
</dbReference>
<organism evidence="11 12">
    <name type="scientific">Trichomalopsis sarcophagae</name>
    <dbReference type="NCBI Taxonomy" id="543379"/>
    <lineage>
        <taxon>Eukaryota</taxon>
        <taxon>Metazoa</taxon>
        <taxon>Ecdysozoa</taxon>
        <taxon>Arthropoda</taxon>
        <taxon>Hexapoda</taxon>
        <taxon>Insecta</taxon>
        <taxon>Pterygota</taxon>
        <taxon>Neoptera</taxon>
        <taxon>Endopterygota</taxon>
        <taxon>Hymenoptera</taxon>
        <taxon>Apocrita</taxon>
        <taxon>Proctotrupomorpha</taxon>
        <taxon>Chalcidoidea</taxon>
        <taxon>Pteromalidae</taxon>
        <taxon>Pteromalinae</taxon>
        <taxon>Trichomalopsis</taxon>
    </lineage>
</organism>
<dbReference type="InterPro" id="IPR048968">
    <property type="entry name" value="Apc5_N"/>
</dbReference>
<dbReference type="GO" id="GO:0006511">
    <property type="term" value="P:ubiquitin-dependent protein catabolic process"/>
    <property type="evidence" value="ECO:0007669"/>
    <property type="project" value="TreeGrafter"/>
</dbReference>
<dbReference type="SUPFAM" id="SSF90229">
    <property type="entry name" value="CCCH zinc finger"/>
    <property type="match status" value="1"/>
</dbReference>
<proteinExistence type="predicted"/>
<keyword evidence="12" id="KW-1185">Reference proteome</keyword>
<dbReference type="Gene3D" id="1.20.120.1790">
    <property type="match status" value="1"/>
</dbReference>
<dbReference type="PANTHER" id="PTHR13139:SF54">
    <property type="entry name" value="RING-TYPE E3 UBIQUITIN TRANSFERASE"/>
    <property type="match status" value="1"/>
</dbReference>
<dbReference type="CDD" id="cd16270">
    <property type="entry name" value="Apc5_N"/>
    <property type="match status" value="1"/>
</dbReference>
<dbReference type="Gene3D" id="3.30.40.10">
    <property type="entry name" value="Zinc/RING finger domain, C3HC4 (zinc finger)"/>
    <property type="match status" value="1"/>
</dbReference>
<dbReference type="PROSITE" id="PS00518">
    <property type="entry name" value="ZF_RING_1"/>
    <property type="match status" value="1"/>
</dbReference>
<keyword evidence="5 8" id="KW-0479">Metal-binding</keyword>
<evidence type="ECO:0000256" key="7">
    <source>
        <dbReference type="ARBA" id="ARBA00022833"/>
    </source>
</evidence>
<dbReference type="GO" id="GO:0000209">
    <property type="term" value="P:protein polyubiquitination"/>
    <property type="evidence" value="ECO:0007669"/>
    <property type="project" value="TreeGrafter"/>
</dbReference>
<keyword evidence="6 8" id="KW-0863">Zinc-finger</keyword>
<dbReference type="GO" id="GO:0035613">
    <property type="term" value="F:RNA stem-loop binding"/>
    <property type="evidence" value="ECO:0007669"/>
    <property type="project" value="TreeGrafter"/>
</dbReference>